<feature type="compositionally biased region" description="Low complexity" evidence="1">
    <location>
        <begin position="630"/>
        <end position="658"/>
    </location>
</feature>
<evidence type="ECO:0000313" key="4">
    <source>
        <dbReference type="EMBL" id="KAF2664333.1"/>
    </source>
</evidence>
<dbReference type="SUPFAM" id="SSF51445">
    <property type="entry name" value="(Trans)glycosidases"/>
    <property type="match status" value="1"/>
</dbReference>
<accession>A0A6A6TZA6</accession>
<dbReference type="GO" id="GO:0071966">
    <property type="term" value="P:fungal-type cell wall polysaccharide metabolic process"/>
    <property type="evidence" value="ECO:0007669"/>
    <property type="project" value="TreeGrafter"/>
</dbReference>
<feature type="domain" description="Asl1-like glycosyl hydrolase catalytic" evidence="2">
    <location>
        <begin position="282"/>
        <end position="518"/>
    </location>
</feature>
<dbReference type="Pfam" id="PF11790">
    <property type="entry name" value="Glyco_hydro_cc"/>
    <property type="match status" value="1"/>
</dbReference>
<organism evidence="4 5">
    <name type="scientific">Microthyrium microscopicum</name>
    <dbReference type="NCBI Taxonomy" id="703497"/>
    <lineage>
        <taxon>Eukaryota</taxon>
        <taxon>Fungi</taxon>
        <taxon>Dikarya</taxon>
        <taxon>Ascomycota</taxon>
        <taxon>Pezizomycotina</taxon>
        <taxon>Dothideomycetes</taxon>
        <taxon>Dothideomycetes incertae sedis</taxon>
        <taxon>Microthyriales</taxon>
        <taxon>Microthyriaceae</taxon>
        <taxon>Microthyrium</taxon>
    </lineage>
</organism>
<dbReference type="AlphaFoldDB" id="A0A6A6TZA6"/>
<dbReference type="Proteomes" id="UP000799302">
    <property type="component" value="Unassembled WGS sequence"/>
</dbReference>
<dbReference type="InterPro" id="IPR057230">
    <property type="entry name" value="DUF7908"/>
</dbReference>
<evidence type="ECO:0000259" key="3">
    <source>
        <dbReference type="Pfam" id="PF25485"/>
    </source>
</evidence>
<proteinExistence type="predicted"/>
<dbReference type="Gene3D" id="3.20.20.80">
    <property type="entry name" value="Glycosidases"/>
    <property type="match status" value="1"/>
</dbReference>
<dbReference type="Pfam" id="PF25485">
    <property type="entry name" value="DUF7908"/>
    <property type="match status" value="1"/>
</dbReference>
<dbReference type="PANTHER" id="PTHR34154:SF3">
    <property type="entry name" value="ALKALI-SENSITIVE LINKAGE PROTEIN 1"/>
    <property type="match status" value="1"/>
</dbReference>
<sequence>MANGNTTTNPNLAATLQIQPNGQLTANSLYYSADPTTPYEIFEPSPGDSVLPITQTFYSQGGVLTWTSQYFDGGAAGPSNARFWRFPKDGFENAQIRAYFHGVDPSVDDADLLNGVVQLVGTPSYSAASTHAPTYFATSGVASRSSASPRASPSTRVSEDGGCGPSPFGYSQTCAGSTFGSCCNFQTNQCSNSVDACGRYCYPQYGICPGYSYSSSASYSPPSISPLSQSSYIATVSSEWWSSVTDQMSPPGSASSSLPATSVSSSLYVTPVPTTQSKRGLVYVPNSLFPEDDLVWNQVGSPIGWYYNYQPAPSGPYNTTLEFIPMLFGDYENTFTQTVISLKQAGMNITNVLAFNEPDGPYNEGGSQVDPVAGAARWMQDIEPLREYGIRLGAPAVTGSLRGLQWLQDFYTACNGNCHADFQPVHFYGPYSGVQWMVTTTRGNYPNMTVWLTEFNDPQSSLMDTNANDEETILWLDGLDYLERYSIFGGFRSYRSNIGYNASMLDQCGNLTPLGDFYMNQPPGGNIPTDTPCSTGTIDVICPGANNTEYTDTNTGKIFSISCDTDRFGGDLNGGGFTTGSFTECINACSRANNGCVDVSWNGDCYWKGLLAAGPSQAYGVSNAIQVGQTTPTTPQSSSVSPVPSSSTRTSSAMSSPTAYTPPSCATNLAIPSPSAVPGMACVTAQTNNTSGGPITLPFELSIFGSTSSTIYAEDSGILSLNTGATAYSNNNLPDPQFNTTLDVPQPNLVILPFFVDQTILSNGRDGIFYYANTTYLGIQWRTSTRFSPTEQYEYFLEYFTDSPGVYQFHYFGLGASYPSRATIGVQAGAMGPSAQYDNGFVGGIGVGNWITCDASGTPGLCYRHNLCVRDASGAGC</sequence>
<dbReference type="GO" id="GO:0009277">
    <property type="term" value="C:fungal-type cell wall"/>
    <property type="evidence" value="ECO:0007669"/>
    <property type="project" value="TreeGrafter"/>
</dbReference>
<dbReference type="InterPro" id="IPR017853">
    <property type="entry name" value="GH"/>
</dbReference>
<gene>
    <name evidence="4" type="ORF">BT63DRAFT_460635</name>
</gene>
<dbReference type="OrthoDB" id="5959761at2759"/>
<dbReference type="PANTHER" id="PTHR34154">
    <property type="entry name" value="ALKALI-SENSITIVE LINKAGE PROTEIN 1"/>
    <property type="match status" value="1"/>
</dbReference>
<dbReference type="InterPro" id="IPR053183">
    <property type="entry name" value="ASL1"/>
</dbReference>
<evidence type="ECO:0000256" key="1">
    <source>
        <dbReference type="SAM" id="MobiDB-lite"/>
    </source>
</evidence>
<evidence type="ECO:0000259" key="2">
    <source>
        <dbReference type="Pfam" id="PF11790"/>
    </source>
</evidence>
<protein>
    <submittedName>
        <fullName evidence="4">Uncharacterized protein</fullName>
    </submittedName>
</protein>
<feature type="region of interest" description="Disordered" evidence="1">
    <location>
        <begin position="629"/>
        <end position="659"/>
    </location>
</feature>
<keyword evidence="5" id="KW-1185">Reference proteome</keyword>
<name>A0A6A6TZA6_9PEZI</name>
<dbReference type="InterPro" id="IPR024655">
    <property type="entry name" value="Asl1_glyco_hydro_catalytic"/>
</dbReference>
<reference evidence="4" key="1">
    <citation type="journal article" date="2020" name="Stud. Mycol.">
        <title>101 Dothideomycetes genomes: a test case for predicting lifestyles and emergence of pathogens.</title>
        <authorList>
            <person name="Haridas S."/>
            <person name="Albert R."/>
            <person name="Binder M."/>
            <person name="Bloem J."/>
            <person name="Labutti K."/>
            <person name="Salamov A."/>
            <person name="Andreopoulos B."/>
            <person name="Baker S."/>
            <person name="Barry K."/>
            <person name="Bills G."/>
            <person name="Bluhm B."/>
            <person name="Cannon C."/>
            <person name="Castanera R."/>
            <person name="Culley D."/>
            <person name="Daum C."/>
            <person name="Ezra D."/>
            <person name="Gonzalez J."/>
            <person name="Henrissat B."/>
            <person name="Kuo A."/>
            <person name="Liang C."/>
            <person name="Lipzen A."/>
            <person name="Lutzoni F."/>
            <person name="Magnuson J."/>
            <person name="Mondo S."/>
            <person name="Nolan M."/>
            <person name="Ohm R."/>
            <person name="Pangilinan J."/>
            <person name="Park H.-J."/>
            <person name="Ramirez L."/>
            <person name="Alfaro M."/>
            <person name="Sun H."/>
            <person name="Tritt A."/>
            <person name="Yoshinaga Y."/>
            <person name="Zwiers L.-H."/>
            <person name="Turgeon B."/>
            <person name="Goodwin S."/>
            <person name="Spatafora J."/>
            <person name="Crous P."/>
            <person name="Grigoriev I."/>
        </authorList>
    </citation>
    <scope>NUCLEOTIDE SEQUENCE</scope>
    <source>
        <strain evidence="4">CBS 115976</strain>
    </source>
</reference>
<feature type="domain" description="DUF7908" evidence="3">
    <location>
        <begin position="2"/>
        <end position="77"/>
    </location>
</feature>
<dbReference type="EMBL" id="MU004243">
    <property type="protein sequence ID" value="KAF2664333.1"/>
    <property type="molecule type" value="Genomic_DNA"/>
</dbReference>
<evidence type="ECO:0000313" key="5">
    <source>
        <dbReference type="Proteomes" id="UP000799302"/>
    </source>
</evidence>